<evidence type="ECO:0000256" key="1">
    <source>
        <dbReference type="ARBA" id="ARBA00023242"/>
    </source>
</evidence>
<keyword evidence="1" id="KW-0539">Nucleus</keyword>
<dbReference type="PROSITE" id="PS51667">
    <property type="entry name" value="WRC"/>
    <property type="match status" value="2"/>
</dbReference>
<feature type="domain" description="WRC" evidence="4">
    <location>
        <begin position="290"/>
        <end position="336"/>
    </location>
</feature>
<proteinExistence type="predicted"/>
<dbReference type="PANTHER" id="PTHR34356:SF1">
    <property type="entry name" value="ANTIGENIC HEAT-STABLE PROTEIN"/>
    <property type="match status" value="1"/>
</dbReference>
<evidence type="ECO:0000256" key="2">
    <source>
        <dbReference type="PROSITE-ProRule" id="PRU01002"/>
    </source>
</evidence>
<evidence type="ECO:0000313" key="6">
    <source>
        <dbReference type="Proteomes" id="UP001202328"/>
    </source>
</evidence>
<dbReference type="Proteomes" id="UP001202328">
    <property type="component" value="Unassembled WGS sequence"/>
</dbReference>
<feature type="compositionally biased region" description="Polar residues" evidence="3">
    <location>
        <begin position="384"/>
        <end position="400"/>
    </location>
</feature>
<feature type="compositionally biased region" description="Basic residues" evidence="3">
    <location>
        <begin position="238"/>
        <end position="247"/>
    </location>
</feature>
<dbReference type="PANTHER" id="PTHR34356">
    <property type="entry name" value="ANTIGENIC HEAT-STABLE PROTEIN"/>
    <property type="match status" value="1"/>
</dbReference>
<evidence type="ECO:0000313" key="5">
    <source>
        <dbReference type="EMBL" id="KAI3918996.1"/>
    </source>
</evidence>
<feature type="domain" description="WRC" evidence="4">
    <location>
        <begin position="187"/>
        <end position="231"/>
    </location>
</feature>
<organism evidence="5 6">
    <name type="scientific">Papaver atlanticum</name>
    <dbReference type="NCBI Taxonomy" id="357466"/>
    <lineage>
        <taxon>Eukaryota</taxon>
        <taxon>Viridiplantae</taxon>
        <taxon>Streptophyta</taxon>
        <taxon>Embryophyta</taxon>
        <taxon>Tracheophyta</taxon>
        <taxon>Spermatophyta</taxon>
        <taxon>Magnoliopsida</taxon>
        <taxon>Ranunculales</taxon>
        <taxon>Papaveraceae</taxon>
        <taxon>Papaveroideae</taxon>
        <taxon>Papaver</taxon>
    </lineage>
</organism>
<comment type="caution">
    <text evidence="2">Lacks conserved residue(s) required for the propagation of feature annotation.</text>
</comment>
<feature type="region of interest" description="Disordered" evidence="3">
    <location>
        <begin position="111"/>
        <end position="175"/>
    </location>
</feature>
<reference evidence="5" key="1">
    <citation type="submission" date="2022-04" db="EMBL/GenBank/DDBJ databases">
        <title>A functionally conserved STORR gene fusion in Papaver species that diverged 16.8 million years ago.</title>
        <authorList>
            <person name="Catania T."/>
        </authorList>
    </citation>
    <scope>NUCLEOTIDE SEQUENCE</scope>
    <source>
        <strain evidence="5">S-188037</strain>
    </source>
</reference>
<dbReference type="AlphaFoldDB" id="A0AAD4XJ84"/>
<dbReference type="EMBL" id="JAJJMB010008951">
    <property type="protein sequence ID" value="KAI3918996.1"/>
    <property type="molecule type" value="Genomic_DNA"/>
</dbReference>
<sequence>MESSVISPEDVMESLMNDGTIDAMRMKIITQLKANEELKNNTLEMVGKSEVLNTPGAEKKTKRELFDALRQELEAPVLEEASKSVWELIMDDNGLGKEITETVEKVFCRLSGREPPLYPPPENEKEDLEKENENVTSSKTKKKKKRSFSDMKGKGGLVNGGGGSPAIPGASVLQSRKNFNERENYLESGTRRCSRTDGKSWQCFKMAVPDQKYCENHMSRRNKQLKKNAETTTTATKKSMKSKKRAKATPVAISKSSADIKESNAGTASMLPSEVPRTQKKSEENENGLEPVTRRCKITDGKNWQCYETAAPDRKYCQKHLSRGTRVKKQAETTPSATKKSIKSKKCVKAAPLATAKSSVDIEQLNTDTISMHPNDGNDDVSPVLNSSPKITCLSTTPVEQNPEYGNVEL</sequence>
<feature type="region of interest" description="Disordered" evidence="3">
    <location>
        <begin position="225"/>
        <end position="289"/>
    </location>
</feature>
<dbReference type="InterPro" id="IPR014977">
    <property type="entry name" value="WRC_dom"/>
</dbReference>
<evidence type="ECO:0000259" key="4">
    <source>
        <dbReference type="PROSITE" id="PS51667"/>
    </source>
</evidence>
<accession>A0AAD4XJ84</accession>
<name>A0AAD4XJ84_9MAGN</name>
<feature type="compositionally biased region" description="Gly residues" evidence="3">
    <location>
        <begin position="154"/>
        <end position="164"/>
    </location>
</feature>
<protein>
    <recommendedName>
        <fullName evidence="4">WRC domain-containing protein</fullName>
    </recommendedName>
</protein>
<comment type="caution">
    <text evidence="5">The sequence shown here is derived from an EMBL/GenBank/DDBJ whole genome shotgun (WGS) entry which is preliminary data.</text>
</comment>
<gene>
    <name evidence="5" type="ORF">MKW98_017444</name>
</gene>
<evidence type="ECO:0000256" key="3">
    <source>
        <dbReference type="SAM" id="MobiDB-lite"/>
    </source>
</evidence>
<feature type="region of interest" description="Disordered" evidence="3">
    <location>
        <begin position="369"/>
        <end position="410"/>
    </location>
</feature>
<keyword evidence="6" id="KW-1185">Reference proteome</keyword>
<dbReference type="Pfam" id="PF08879">
    <property type="entry name" value="WRC"/>
    <property type="match status" value="2"/>
</dbReference>